<organism evidence="1 2">
    <name type="scientific">Rhizobium phage RL38J1</name>
    <dbReference type="NCBI Taxonomy" id="2663232"/>
    <lineage>
        <taxon>Viruses</taxon>
        <taxon>Duplodnaviria</taxon>
        <taxon>Heunggongvirae</taxon>
        <taxon>Uroviricota</taxon>
        <taxon>Caudoviricetes</taxon>
        <taxon>Pootjesviridae</taxon>
        <taxon>Innesvirus</taxon>
        <taxon>Innesvirus RL38J1</taxon>
    </lineage>
</organism>
<proteinExistence type="predicted"/>
<keyword evidence="2" id="KW-1185">Reference proteome</keyword>
<gene>
    <name evidence="1" type="ORF">RL38J1_186</name>
</gene>
<evidence type="ECO:0000313" key="2">
    <source>
        <dbReference type="Proteomes" id="UP000436513"/>
    </source>
</evidence>
<name>A0A6B9J333_9CAUD</name>
<protein>
    <submittedName>
        <fullName evidence="1">Uncharacterized protein</fullName>
    </submittedName>
</protein>
<accession>A0A6B9J333</accession>
<dbReference type="EMBL" id="MN549360">
    <property type="protein sequence ID" value="QGZ13972.1"/>
    <property type="molecule type" value="Genomic_DNA"/>
</dbReference>
<sequence>MSDFLATHRFRRAKVPDGVETKNASKMSRVGYSFDGCYVPGASKVAEIAGGIAVRLHAASDVQIVAELFEEVYQIKLTNGDDWRDVTDKVAIRQAQDWNTTMRTVLVRKEK</sequence>
<reference evidence="1 2" key="1">
    <citation type="submission" date="2019-10" db="EMBL/GenBank/DDBJ databases">
        <title>Complete genome sequence of bacteriophage vB_RLeM_RL38JI.</title>
        <authorList>
            <person name="Gunathilake D."/>
            <person name="Bhat S."/>
            <person name="Yost C.K."/>
            <person name="Hynes M.F."/>
        </authorList>
    </citation>
    <scope>NUCLEOTIDE SEQUENCE [LARGE SCALE GENOMIC DNA]</scope>
</reference>
<dbReference type="Proteomes" id="UP000436513">
    <property type="component" value="Segment"/>
</dbReference>
<evidence type="ECO:0000313" key="1">
    <source>
        <dbReference type="EMBL" id="QGZ13972.1"/>
    </source>
</evidence>